<keyword evidence="4" id="KW-1185">Reference proteome</keyword>
<dbReference type="PATRIC" id="fig|1800.3.peg.4593"/>
<evidence type="ECO:0000259" key="1">
    <source>
        <dbReference type="Pfam" id="PF04480"/>
    </source>
</evidence>
<dbReference type="SUPFAM" id="SSF52980">
    <property type="entry name" value="Restriction endonuclease-like"/>
    <property type="match status" value="1"/>
</dbReference>
<accession>A0A0J6YKS1</accession>
<dbReference type="OrthoDB" id="5243722at2"/>
<dbReference type="Proteomes" id="UP000036176">
    <property type="component" value="Unassembled WGS sequence"/>
</dbReference>
<feature type="domain" description="AbiEi antitoxin N-terminal" evidence="2">
    <location>
        <begin position="3"/>
        <end position="45"/>
    </location>
</feature>
<evidence type="ECO:0000313" key="3">
    <source>
        <dbReference type="EMBL" id="KMO73391.1"/>
    </source>
</evidence>
<gene>
    <name evidence="3" type="ORF">MCHUDSM44219_04569</name>
</gene>
<feature type="domain" description="DUF559" evidence="1">
    <location>
        <begin position="187"/>
        <end position="282"/>
    </location>
</feature>
<dbReference type="RefSeq" id="WP_048420405.1">
    <property type="nucleotide sequence ID" value="NZ_JYNX01000060.1"/>
</dbReference>
<dbReference type="Pfam" id="PF04480">
    <property type="entry name" value="DUF559"/>
    <property type="match status" value="1"/>
</dbReference>
<dbReference type="AlphaFoldDB" id="A0A0J6YKS1"/>
<name>A0A0J6YKS1_MYCCU</name>
<dbReference type="InterPro" id="IPR025159">
    <property type="entry name" value="AbiEi_N"/>
</dbReference>
<dbReference type="InterPro" id="IPR007569">
    <property type="entry name" value="DUF559"/>
</dbReference>
<dbReference type="EMBL" id="JYNX01000060">
    <property type="protein sequence ID" value="KMO73391.1"/>
    <property type="molecule type" value="Genomic_DNA"/>
</dbReference>
<sequence length="284" mass="31542">MLNDYLRRHDGVITAGQALSVGLSRQSVNRRVQSGEWRQCARGVYFVEDRPFTDAARVRAAVWSFGEHAVASGLAAAWWHGLTRYAPVDVEMTTPRHGSGRKRPGARVRRRDLKTGDVVECRGLKVTALPLTALEAAVRGSGNRAVMDRALQREATLQQLWSAHLRNKGRHGSPAARILLQAADGTHSTAERILTGLLRSSGITGWRANVRIGGYMVDVAFRGAKVVIEVDGWAFHSDQATFQSDRERQNVIALQGWQVLRFTWLDLTEYPERVLATIKAAIRV</sequence>
<evidence type="ECO:0000313" key="4">
    <source>
        <dbReference type="Proteomes" id="UP000036176"/>
    </source>
</evidence>
<dbReference type="InterPro" id="IPR047216">
    <property type="entry name" value="Endonuclease_DUF559_bact"/>
</dbReference>
<dbReference type="InterPro" id="IPR011335">
    <property type="entry name" value="Restrct_endonuc-II-like"/>
</dbReference>
<dbReference type="PANTHER" id="PTHR38590:SF1">
    <property type="entry name" value="BLL0828 PROTEIN"/>
    <property type="match status" value="1"/>
</dbReference>
<comment type="caution">
    <text evidence="3">The sequence shown here is derived from an EMBL/GenBank/DDBJ whole genome shotgun (WGS) entry which is preliminary data.</text>
</comment>
<evidence type="ECO:0000259" key="2">
    <source>
        <dbReference type="Pfam" id="PF13338"/>
    </source>
</evidence>
<dbReference type="Pfam" id="PF13338">
    <property type="entry name" value="AbiEi_4"/>
    <property type="match status" value="1"/>
</dbReference>
<dbReference type="Gene3D" id="3.40.960.10">
    <property type="entry name" value="VSR Endonuclease"/>
    <property type="match status" value="1"/>
</dbReference>
<protein>
    <recommendedName>
        <fullName evidence="5">DUF559 domain-containing protein</fullName>
    </recommendedName>
</protein>
<evidence type="ECO:0008006" key="5">
    <source>
        <dbReference type="Google" id="ProtNLM"/>
    </source>
</evidence>
<proteinExistence type="predicted"/>
<organism evidence="3 4">
    <name type="scientific">Mycolicibacterium chubuense</name>
    <name type="common">Mycobacterium chubuense</name>
    <dbReference type="NCBI Taxonomy" id="1800"/>
    <lineage>
        <taxon>Bacteria</taxon>
        <taxon>Bacillati</taxon>
        <taxon>Actinomycetota</taxon>
        <taxon>Actinomycetes</taxon>
        <taxon>Mycobacteriales</taxon>
        <taxon>Mycobacteriaceae</taxon>
        <taxon>Mycolicibacterium</taxon>
    </lineage>
</organism>
<reference evidence="3 4" key="1">
    <citation type="journal article" date="2015" name="Genome Biol. Evol.">
        <title>Characterization of Three Mycobacterium spp. with Potential Use in Bioremediation by Genome Sequencing and Comparative Genomics.</title>
        <authorList>
            <person name="Das S."/>
            <person name="Pettersson B.M."/>
            <person name="Behra P.R."/>
            <person name="Ramesh M."/>
            <person name="Dasgupta S."/>
            <person name="Bhattacharya A."/>
            <person name="Kirsebom L.A."/>
        </authorList>
    </citation>
    <scope>NUCLEOTIDE SEQUENCE [LARGE SCALE GENOMIC DNA]</scope>
    <source>
        <strain evidence="3 4">DSM 44219</strain>
    </source>
</reference>
<dbReference type="PANTHER" id="PTHR38590">
    <property type="entry name" value="BLL0828 PROTEIN"/>
    <property type="match status" value="1"/>
</dbReference>